<reference evidence="2 3" key="1">
    <citation type="submission" date="2024-06" db="EMBL/GenBank/DDBJ databases">
        <title>Genomic Encyclopedia of Type Strains, Phase IV (KMG-IV): sequencing the most valuable type-strain genomes for metagenomic binning, comparative biology and taxonomic classification.</title>
        <authorList>
            <person name="Goeker M."/>
        </authorList>
    </citation>
    <scope>NUCLEOTIDE SEQUENCE [LARGE SCALE GENOMIC DNA]</scope>
    <source>
        <strain evidence="2 3">DSM 26128</strain>
    </source>
</reference>
<dbReference type="Proteomes" id="UP001549099">
    <property type="component" value="Unassembled WGS sequence"/>
</dbReference>
<dbReference type="EMBL" id="JBEPLW010000014">
    <property type="protein sequence ID" value="MET3575977.1"/>
    <property type="molecule type" value="Genomic_DNA"/>
</dbReference>
<dbReference type="Gene3D" id="1.10.260.40">
    <property type="entry name" value="lambda repressor-like DNA-binding domains"/>
    <property type="match status" value="1"/>
</dbReference>
<dbReference type="SMART" id="SM00530">
    <property type="entry name" value="HTH_XRE"/>
    <property type="match status" value="1"/>
</dbReference>
<comment type="caution">
    <text evidence="2">The sequence shown here is derived from an EMBL/GenBank/DDBJ whole genome shotgun (WGS) entry which is preliminary data.</text>
</comment>
<dbReference type="InterPro" id="IPR001387">
    <property type="entry name" value="Cro/C1-type_HTH"/>
</dbReference>
<name>A0ABV2GD80_9BACL</name>
<sequence length="146" mass="16256">MNWDQRAFGHRLRALREQLGLSMLAFGREIGTSASRIKHWEEGKSAPTAGWVVKISGRFGVSADSLLMGETEEGEERDPGLPMAVRQKTDSLEHLLEMMEALPDHEFAGVGGKERMILEISSRLPVLSHGDLNEIFVLTALKSRSR</sequence>
<dbReference type="SUPFAM" id="SSF47413">
    <property type="entry name" value="lambda repressor-like DNA-binding domains"/>
    <property type="match status" value="1"/>
</dbReference>
<evidence type="ECO:0000313" key="2">
    <source>
        <dbReference type="EMBL" id="MET3575977.1"/>
    </source>
</evidence>
<keyword evidence="3" id="KW-1185">Reference proteome</keyword>
<feature type="domain" description="HTH cro/C1-type" evidence="1">
    <location>
        <begin position="12"/>
        <end position="66"/>
    </location>
</feature>
<dbReference type="InterPro" id="IPR010982">
    <property type="entry name" value="Lambda_DNA-bd_dom_sf"/>
</dbReference>
<evidence type="ECO:0000259" key="1">
    <source>
        <dbReference type="PROSITE" id="PS50943"/>
    </source>
</evidence>
<accession>A0ABV2GD80</accession>
<evidence type="ECO:0000313" key="3">
    <source>
        <dbReference type="Proteomes" id="UP001549099"/>
    </source>
</evidence>
<dbReference type="RefSeq" id="WP_354197609.1">
    <property type="nucleotide sequence ID" value="NZ_JBEPLW010000014.1"/>
</dbReference>
<dbReference type="CDD" id="cd00093">
    <property type="entry name" value="HTH_XRE"/>
    <property type="match status" value="1"/>
</dbReference>
<dbReference type="Pfam" id="PF12844">
    <property type="entry name" value="HTH_19"/>
    <property type="match status" value="1"/>
</dbReference>
<proteinExistence type="predicted"/>
<dbReference type="PROSITE" id="PS50943">
    <property type="entry name" value="HTH_CROC1"/>
    <property type="match status" value="1"/>
</dbReference>
<protein>
    <submittedName>
        <fullName evidence="2">Transcriptional regulator with XRE-family HTH domain</fullName>
    </submittedName>
</protein>
<gene>
    <name evidence="2" type="ORF">ABID49_001884</name>
</gene>
<organism evidence="2 3">
    <name type="scientific">Bhargavaea ullalensis</name>
    <dbReference type="NCBI Taxonomy" id="1265685"/>
    <lineage>
        <taxon>Bacteria</taxon>
        <taxon>Bacillati</taxon>
        <taxon>Bacillota</taxon>
        <taxon>Bacilli</taxon>
        <taxon>Bacillales</taxon>
        <taxon>Caryophanaceae</taxon>
        <taxon>Bhargavaea</taxon>
    </lineage>
</organism>